<dbReference type="EMBL" id="NHOQ01001666">
    <property type="protein sequence ID" value="PWA23251.1"/>
    <property type="molecule type" value="Genomic_DNA"/>
</dbReference>
<sequence length="506" mass="57540">MLALQLIRRQSGGLNEKKTEQHGATEITPADCPPGWTWFQRRCFVFVNDQKSWAAAENDCLSKNGNLASFQSSDEYSFIKNLVYQTTGNYTRSWIGAHSTLIDSTWLWSDGSRFVFYHWTRNIASEGKKCMDINLEGTWMWSDGSKFIFTNWATGAPKNNGGLEHCMKINVAECYGRSGKANGLTQIFLLTSAPLQLLLAGTRALKSVFINALNESLKDVMVLLDEPETVDNLITQNFCLSLGANLASFHSVAEYNFIRNLIYKATGKHTQTWVGAFDSIERFCLSLDGHLASLTSTNDYNFIREYIYNTTKQHTETWVGGTKTKMFFQHDYWMWSDGSRFVFHNWGLSEPNNFGGNEKCMNINVEEKCAGDVSHCKGFLLHCSLAFNHSPQCFPHDVSKKSYIISLLTGRMMKLVETQFQKVNNYGIMFKEFLVELKQTFSQDPNHEGRWMWSDGTGLCTRVWSLNQPKNDGGNEHCMVVNLDGKEHVSDVECHQKLPYICAKPL</sequence>
<accession>A0A315VIH5</accession>
<name>A0A315VIH5_GAMAF</name>
<dbReference type="CDD" id="cd00037">
    <property type="entry name" value="CLECT"/>
    <property type="match status" value="3"/>
</dbReference>
<dbReference type="STRING" id="33528.ENSGAFP00000026312"/>
<keyword evidence="3" id="KW-1185">Reference proteome</keyword>
<organism evidence="2 3">
    <name type="scientific">Gambusia affinis</name>
    <name type="common">Western mosquitofish</name>
    <name type="synonym">Heterandria affinis</name>
    <dbReference type="NCBI Taxonomy" id="33528"/>
    <lineage>
        <taxon>Eukaryota</taxon>
        <taxon>Metazoa</taxon>
        <taxon>Chordata</taxon>
        <taxon>Craniata</taxon>
        <taxon>Vertebrata</taxon>
        <taxon>Euteleostomi</taxon>
        <taxon>Actinopterygii</taxon>
        <taxon>Neopterygii</taxon>
        <taxon>Teleostei</taxon>
        <taxon>Neoteleostei</taxon>
        <taxon>Acanthomorphata</taxon>
        <taxon>Ovalentaria</taxon>
        <taxon>Atherinomorphae</taxon>
        <taxon>Cyprinodontiformes</taxon>
        <taxon>Poeciliidae</taxon>
        <taxon>Poeciliinae</taxon>
        <taxon>Gambusia</taxon>
    </lineage>
</organism>
<dbReference type="InterPro" id="IPR016187">
    <property type="entry name" value="CTDL_fold"/>
</dbReference>
<gene>
    <name evidence="2" type="ORF">CCH79_00018979</name>
</gene>
<evidence type="ECO:0000313" key="3">
    <source>
        <dbReference type="Proteomes" id="UP000250572"/>
    </source>
</evidence>
<dbReference type="Gene3D" id="3.10.100.10">
    <property type="entry name" value="Mannose-Binding Protein A, subunit A"/>
    <property type="match status" value="5"/>
</dbReference>
<dbReference type="Proteomes" id="UP000250572">
    <property type="component" value="Unassembled WGS sequence"/>
</dbReference>
<dbReference type="PROSITE" id="PS50041">
    <property type="entry name" value="C_TYPE_LECTIN_2"/>
    <property type="match status" value="3"/>
</dbReference>
<protein>
    <recommendedName>
        <fullName evidence="1">C-type lectin domain-containing protein</fullName>
    </recommendedName>
</protein>
<dbReference type="InterPro" id="IPR016186">
    <property type="entry name" value="C-type_lectin-like/link_sf"/>
</dbReference>
<evidence type="ECO:0000259" key="1">
    <source>
        <dbReference type="PROSITE" id="PS50041"/>
    </source>
</evidence>
<dbReference type="PANTHER" id="PTHR22803">
    <property type="entry name" value="MANNOSE, PHOSPHOLIPASE, LECTIN RECEPTOR RELATED"/>
    <property type="match status" value="1"/>
</dbReference>
<dbReference type="InterPro" id="IPR001304">
    <property type="entry name" value="C-type_lectin-like"/>
</dbReference>
<proteinExistence type="predicted"/>
<dbReference type="Pfam" id="PF00059">
    <property type="entry name" value="Lectin_C"/>
    <property type="match status" value="3"/>
</dbReference>
<dbReference type="SMART" id="SM00034">
    <property type="entry name" value="CLECT"/>
    <property type="match status" value="2"/>
</dbReference>
<feature type="domain" description="C-type lectin" evidence="1">
    <location>
        <begin position="39"/>
        <end position="139"/>
    </location>
</feature>
<feature type="domain" description="C-type lectin" evidence="1">
    <location>
        <begin position="277"/>
        <end position="376"/>
    </location>
</feature>
<evidence type="ECO:0000313" key="2">
    <source>
        <dbReference type="EMBL" id="PWA23251.1"/>
    </source>
</evidence>
<dbReference type="AlphaFoldDB" id="A0A315VIH5"/>
<reference evidence="2 3" key="1">
    <citation type="journal article" date="2018" name="G3 (Bethesda)">
        <title>A High-Quality Reference Genome for the Invasive Mosquitofish Gambusia affinis Using a Chicago Library.</title>
        <authorList>
            <person name="Hoffberg S.L."/>
            <person name="Troendle N.J."/>
            <person name="Glenn T.C."/>
            <person name="Mahmud O."/>
            <person name="Louha S."/>
            <person name="Chalopin D."/>
            <person name="Bennetzen J.L."/>
            <person name="Mauricio R."/>
        </authorList>
    </citation>
    <scope>NUCLEOTIDE SEQUENCE [LARGE SCALE GENOMIC DNA]</scope>
    <source>
        <strain evidence="2">NE01/NJP1002.9</strain>
        <tissue evidence="2">Muscle</tissue>
    </source>
</reference>
<feature type="domain" description="C-type lectin" evidence="1">
    <location>
        <begin position="443"/>
        <end position="503"/>
    </location>
</feature>
<dbReference type="InterPro" id="IPR050111">
    <property type="entry name" value="C-type_lectin/snaclec_domain"/>
</dbReference>
<comment type="caution">
    <text evidence="2">The sequence shown here is derived from an EMBL/GenBank/DDBJ whole genome shotgun (WGS) entry which is preliminary data.</text>
</comment>
<dbReference type="SUPFAM" id="SSF56436">
    <property type="entry name" value="C-type lectin-like"/>
    <property type="match status" value="5"/>
</dbReference>